<feature type="domain" description="FAD-binding PCMH-type" evidence="5">
    <location>
        <begin position="42"/>
        <end position="220"/>
    </location>
</feature>
<evidence type="ECO:0000256" key="1">
    <source>
        <dbReference type="ARBA" id="ARBA00001974"/>
    </source>
</evidence>
<dbReference type="Pfam" id="PF01565">
    <property type="entry name" value="FAD_binding_4"/>
    <property type="match status" value="1"/>
</dbReference>
<sequence length="470" mass="50336">MMMEMDDRTQAIHAGLQAIVGSDQIFTGVATDRWSRDWTGQFEGMPLAVVRPGTCEEVAAILRLAGQYHVPVVPIAGNTGLNGGAYGADSILVSIERMNRIREIRSDARVAVVEAGVIVAALDSAVAQYGLTFPLTFGAAGSAMIGGVLSTNAGGANVLRYGNVRDLCLGLEVVLPDGRVLDLMTALKKDNSGFDLRDLIIGAEGQLGIITAAVLKLHPRPVFHATALVALEDLREAPVLLNAFQDASGNAVTAYEFMSRSYVAGYEKLVPTVRRFFETSYPAVLLVELATVRNEELGELLETVLGDVMERGAVADAVIAQSDMQRQEMWALREAAAELAFQRHPVIDTDIAVPLDRIAEYLDRIPERMAVIDPGFTDIAVAHFGDGNIHYTVWPSKNDPAVEAALRAAIDGLAVEMDGTFSAEHGIGLCKLPSMARHKNAFALDMMRAIKAAFDPKGVLNPGKTLPGGS</sequence>
<evidence type="ECO:0000313" key="7">
    <source>
        <dbReference type="Proteomes" id="UP000075573"/>
    </source>
</evidence>
<comment type="cofactor">
    <cofactor evidence="1">
        <name>FAD</name>
        <dbReference type="ChEBI" id="CHEBI:57692"/>
    </cofactor>
</comment>
<dbReference type="Gene3D" id="3.30.465.10">
    <property type="match status" value="1"/>
</dbReference>
<dbReference type="InterPro" id="IPR016169">
    <property type="entry name" value="FAD-bd_PCMH_sub2"/>
</dbReference>
<dbReference type="FunFam" id="1.10.45.10:FF:000001">
    <property type="entry name" value="D-lactate dehydrogenase mitochondrial"/>
    <property type="match status" value="1"/>
</dbReference>
<dbReference type="InterPro" id="IPR016167">
    <property type="entry name" value="FAD-bd_PCMH_sub1"/>
</dbReference>
<evidence type="ECO:0000256" key="2">
    <source>
        <dbReference type="ARBA" id="ARBA00008000"/>
    </source>
</evidence>
<comment type="similarity">
    <text evidence="2">Belongs to the FAD-binding oxidoreductase/transferase type 4 family.</text>
</comment>
<evidence type="ECO:0000256" key="3">
    <source>
        <dbReference type="ARBA" id="ARBA00022630"/>
    </source>
</evidence>
<dbReference type="SUPFAM" id="SSF55103">
    <property type="entry name" value="FAD-linked oxidases, C-terminal domain"/>
    <property type="match status" value="1"/>
</dbReference>
<proteinExistence type="inferred from homology"/>
<protein>
    <submittedName>
        <fullName evidence="6">FAD-dependent oxidoreductase</fullName>
    </submittedName>
</protein>
<dbReference type="Proteomes" id="UP000075573">
    <property type="component" value="Unassembled WGS sequence"/>
</dbReference>
<evidence type="ECO:0000313" key="6">
    <source>
        <dbReference type="EMBL" id="KXV02393.1"/>
    </source>
</evidence>
<dbReference type="PROSITE" id="PS51387">
    <property type="entry name" value="FAD_PCMH"/>
    <property type="match status" value="1"/>
</dbReference>
<dbReference type="AlphaFoldDB" id="A0A149QYK7"/>
<dbReference type="Pfam" id="PF02913">
    <property type="entry name" value="FAD-oxidase_C"/>
    <property type="match status" value="1"/>
</dbReference>
<comment type="caution">
    <text evidence="6">The sequence shown here is derived from an EMBL/GenBank/DDBJ whole genome shotgun (WGS) entry which is preliminary data.</text>
</comment>
<dbReference type="InterPro" id="IPR016164">
    <property type="entry name" value="FAD-linked_Oxase-like_C"/>
</dbReference>
<accession>A0A149QYK7</accession>
<dbReference type="PANTHER" id="PTHR43716:SF2">
    <property type="entry name" value="BLL6224 PROTEIN"/>
    <property type="match status" value="1"/>
</dbReference>
<dbReference type="EMBL" id="LHZB01000096">
    <property type="protein sequence ID" value="KXV02393.1"/>
    <property type="molecule type" value="Genomic_DNA"/>
</dbReference>
<keyword evidence="4" id="KW-0274">FAD</keyword>
<name>A0A149QYK7_9PROT</name>
<gene>
    <name evidence="6" type="ORF">AD929_02810</name>
</gene>
<dbReference type="InterPro" id="IPR004113">
    <property type="entry name" value="FAD-bd_oxidored_4_C"/>
</dbReference>
<dbReference type="GO" id="GO:0071949">
    <property type="term" value="F:FAD binding"/>
    <property type="evidence" value="ECO:0007669"/>
    <property type="project" value="InterPro"/>
</dbReference>
<dbReference type="PATRIC" id="fig|442.7.peg.561"/>
<dbReference type="InterPro" id="IPR016171">
    <property type="entry name" value="Vanillyl_alc_oxidase_C-sub2"/>
</dbReference>
<dbReference type="GO" id="GO:0022904">
    <property type="term" value="P:respiratory electron transport chain"/>
    <property type="evidence" value="ECO:0007669"/>
    <property type="project" value="TreeGrafter"/>
</dbReference>
<dbReference type="PANTHER" id="PTHR43716">
    <property type="entry name" value="D-2-HYDROXYGLUTARATE DEHYDROGENASE, MITOCHONDRIAL"/>
    <property type="match status" value="1"/>
</dbReference>
<dbReference type="SUPFAM" id="SSF56176">
    <property type="entry name" value="FAD-binding/transporter-associated domain-like"/>
    <property type="match status" value="1"/>
</dbReference>
<dbReference type="GO" id="GO:0003824">
    <property type="term" value="F:catalytic activity"/>
    <property type="evidence" value="ECO:0007669"/>
    <property type="project" value="InterPro"/>
</dbReference>
<dbReference type="Gene3D" id="3.30.43.10">
    <property type="entry name" value="Uridine Diphospho-n-acetylenolpyruvylglucosamine Reductase, domain 2"/>
    <property type="match status" value="1"/>
</dbReference>
<keyword evidence="3" id="KW-0285">Flavoprotein</keyword>
<dbReference type="Gene3D" id="3.30.70.2190">
    <property type="match status" value="1"/>
</dbReference>
<reference evidence="6 7" key="1">
    <citation type="submission" date="2015-06" db="EMBL/GenBank/DDBJ databases">
        <title>Improved classification and identification of acetic acid bacteria using matrix-assisted laser desorption/ionization time-of-flight mass spectrometry; Gluconobacter nephelii and Gluconobacter uchimurae are later heterotypic synonyms of Gluconobacter japonicus and Gluconobacter oxydans, respectively.</title>
        <authorList>
            <person name="Li L."/>
            <person name="Cleenwerck I."/>
            <person name="De Vuyst L."/>
            <person name="Vandamme P."/>
        </authorList>
    </citation>
    <scope>NUCLEOTIDE SEQUENCE [LARGE SCALE GENOMIC DNA]</scope>
    <source>
        <strain evidence="6 7">LMG 1764</strain>
    </source>
</reference>
<dbReference type="InterPro" id="IPR036318">
    <property type="entry name" value="FAD-bd_PCMH-like_sf"/>
</dbReference>
<organism evidence="6 7">
    <name type="scientific">Gluconobacter potus</name>
    <dbReference type="NCBI Taxonomy" id="2724927"/>
    <lineage>
        <taxon>Bacteria</taxon>
        <taxon>Pseudomonadati</taxon>
        <taxon>Pseudomonadota</taxon>
        <taxon>Alphaproteobacteria</taxon>
        <taxon>Acetobacterales</taxon>
        <taxon>Acetobacteraceae</taxon>
        <taxon>Gluconobacter</taxon>
    </lineage>
</organism>
<dbReference type="InterPro" id="IPR016166">
    <property type="entry name" value="FAD-bd_PCMH"/>
</dbReference>
<dbReference type="Gene3D" id="1.10.45.10">
    <property type="entry name" value="Vanillyl-alcohol Oxidase, Chain A, domain 4"/>
    <property type="match status" value="1"/>
</dbReference>
<dbReference type="InterPro" id="IPR051264">
    <property type="entry name" value="FAD-oxidored/transferase_4"/>
</dbReference>
<dbReference type="InterPro" id="IPR006094">
    <property type="entry name" value="Oxid_FAD_bind_N"/>
</dbReference>
<dbReference type="Gene3D" id="3.30.70.2740">
    <property type="match status" value="1"/>
</dbReference>
<evidence type="ECO:0000259" key="5">
    <source>
        <dbReference type="PROSITE" id="PS51387"/>
    </source>
</evidence>
<evidence type="ECO:0000256" key="4">
    <source>
        <dbReference type="ARBA" id="ARBA00022827"/>
    </source>
</evidence>